<name>G6EGN9_9SPHN</name>
<dbReference type="eggNOG" id="COG2124">
    <property type="taxonomic scope" value="Bacteria"/>
</dbReference>
<dbReference type="InterPro" id="IPR036396">
    <property type="entry name" value="Cyt_P450_sf"/>
</dbReference>
<dbReference type="InterPro" id="IPR017972">
    <property type="entry name" value="Cyt_P450_CS"/>
</dbReference>
<evidence type="ECO:0000313" key="4">
    <source>
        <dbReference type="Proteomes" id="UP000004030"/>
    </source>
</evidence>
<dbReference type="InterPro" id="IPR001128">
    <property type="entry name" value="Cyt_P450"/>
</dbReference>
<dbReference type="GO" id="GO:0020037">
    <property type="term" value="F:heme binding"/>
    <property type="evidence" value="ECO:0007669"/>
    <property type="project" value="InterPro"/>
</dbReference>
<keyword evidence="2" id="KW-0560">Oxidoreductase</keyword>
<keyword evidence="2" id="KW-0408">Iron</keyword>
<organism evidence="3 4">
    <name type="scientific">Novosphingobium pentaromativorans US6-1</name>
    <dbReference type="NCBI Taxonomy" id="1088721"/>
    <lineage>
        <taxon>Bacteria</taxon>
        <taxon>Pseudomonadati</taxon>
        <taxon>Pseudomonadota</taxon>
        <taxon>Alphaproteobacteria</taxon>
        <taxon>Sphingomonadales</taxon>
        <taxon>Sphingomonadaceae</taxon>
        <taxon>Novosphingobium</taxon>
    </lineage>
</organism>
<protein>
    <submittedName>
        <fullName evidence="3">Cytochrome P450</fullName>
    </submittedName>
</protein>
<dbReference type="InterPro" id="IPR002397">
    <property type="entry name" value="Cyt_P450_B"/>
</dbReference>
<dbReference type="PATRIC" id="fig|1088721.3.peg.3423"/>
<dbReference type="GO" id="GO:0004497">
    <property type="term" value="F:monooxygenase activity"/>
    <property type="evidence" value="ECO:0007669"/>
    <property type="project" value="UniProtKB-KW"/>
</dbReference>
<comment type="similarity">
    <text evidence="1 2">Belongs to the cytochrome P450 family.</text>
</comment>
<dbReference type="PANTHER" id="PTHR46696:SF3">
    <property type="entry name" value="PULCHERRIMINIC ACID SYNTHASE"/>
    <property type="match status" value="1"/>
</dbReference>
<dbReference type="EMBL" id="AGFM01000055">
    <property type="protein sequence ID" value="EHJ59586.1"/>
    <property type="molecule type" value="Genomic_DNA"/>
</dbReference>
<accession>G6EGN9</accession>
<dbReference type="PROSITE" id="PS00086">
    <property type="entry name" value="CYTOCHROME_P450"/>
    <property type="match status" value="1"/>
</dbReference>
<keyword evidence="2" id="KW-0503">Monooxygenase</keyword>
<dbReference type="GO" id="GO:0005506">
    <property type="term" value="F:iron ion binding"/>
    <property type="evidence" value="ECO:0007669"/>
    <property type="project" value="InterPro"/>
</dbReference>
<proteinExistence type="inferred from homology"/>
<dbReference type="Gene3D" id="1.10.630.10">
    <property type="entry name" value="Cytochrome P450"/>
    <property type="match status" value="1"/>
</dbReference>
<evidence type="ECO:0000313" key="3">
    <source>
        <dbReference type="EMBL" id="EHJ59586.1"/>
    </source>
</evidence>
<dbReference type="PANTHER" id="PTHR46696">
    <property type="entry name" value="P450, PUTATIVE (EUROFUNG)-RELATED"/>
    <property type="match status" value="1"/>
</dbReference>
<dbReference type="GO" id="GO:0016705">
    <property type="term" value="F:oxidoreductase activity, acting on paired donors, with incorporation or reduction of molecular oxygen"/>
    <property type="evidence" value="ECO:0007669"/>
    <property type="project" value="InterPro"/>
</dbReference>
<sequence length="401" mass="44491">MDFDPFAFFAASFGEIRDVYSLYDRLRQQGTVVEGSVLDLLCGVTEPQLEGLRQFTVLGYEEAMAVNRDPALFSNATLNDYLSITFGPTLTALDPPVHTEVRRVFQRIFLPAQVAKWSETFIDPVIDRLVTDLATAGKAELVEDFAKKYPFQIIYRQLALPEQDIETFHKLAVAQGLMGEYRHHAVEASQKLGAFLTDIVAERRRNPGADLISTLATSEVDGARLEDQFIIAFLRQLTLAAGDTTFRATGTLFAGLLSTPGLLDEVRNDRSLVAPLIEETLRWDGPSGYTLRTATRDTELGGVAIPAGSVVNVSFSAANRDPNAFANPNAFDVHRPKKPHMGFNTGPHMCVGQHLARLEMSRAVNAMLDRFPNMRFDPAQPRPHIEGVVFRTPYNVHVLLD</sequence>
<dbReference type="AlphaFoldDB" id="G6EGN9"/>
<gene>
    <name evidence="3" type="ORF">NSU_3469</name>
</gene>
<evidence type="ECO:0000256" key="2">
    <source>
        <dbReference type="RuleBase" id="RU000461"/>
    </source>
</evidence>
<evidence type="ECO:0000256" key="1">
    <source>
        <dbReference type="ARBA" id="ARBA00010617"/>
    </source>
</evidence>
<keyword evidence="2" id="KW-0349">Heme</keyword>
<reference evidence="3 4" key="1">
    <citation type="journal article" date="2012" name="J. Bacteriol.">
        <title>Genome sequence of benzo(a)pyrene-degrading bacterium Novosphingobium pentaromativorans US6-1.</title>
        <authorList>
            <person name="Luo Y.R."/>
            <person name="Kang S.G."/>
            <person name="Kim S.J."/>
            <person name="Kim M.R."/>
            <person name="Li N."/>
            <person name="Lee J.H."/>
            <person name="Kwon K.K."/>
        </authorList>
    </citation>
    <scope>NUCLEOTIDE SEQUENCE [LARGE SCALE GENOMIC DNA]</scope>
    <source>
        <strain evidence="3 4">US6-1</strain>
    </source>
</reference>
<keyword evidence="4" id="KW-1185">Reference proteome</keyword>
<dbReference type="Pfam" id="PF00067">
    <property type="entry name" value="p450"/>
    <property type="match status" value="1"/>
</dbReference>
<dbReference type="SUPFAM" id="SSF48264">
    <property type="entry name" value="Cytochrome P450"/>
    <property type="match status" value="1"/>
</dbReference>
<comment type="caution">
    <text evidence="3">The sequence shown here is derived from an EMBL/GenBank/DDBJ whole genome shotgun (WGS) entry which is preliminary data.</text>
</comment>
<keyword evidence="2" id="KW-0479">Metal-binding</keyword>
<dbReference type="PRINTS" id="PR00359">
    <property type="entry name" value="BP450"/>
</dbReference>
<dbReference type="Proteomes" id="UP000004030">
    <property type="component" value="Unassembled WGS sequence"/>
</dbReference>